<dbReference type="EMBL" id="CAUYUJ010006669">
    <property type="protein sequence ID" value="CAK0818212.1"/>
    <property type="molecule type" value="Genomic_DNA"/>
</dbReference>
<feature type="domain" description="ABC transporter" evidence="10">
    <location>
        <begin position="2376"/>
        <end position="2576"/>
    </location>
</feature>
<dbReference type="SMART" id="SM00382">
    <property type="entry name" value="AAA"/>
    <property type="match status" value="2"/>
</dbReference>
<dbReference type="InterPro" id="IPR039421">
    <property type="entry name" value="Type_1_exporter"/>
</dbReference>
<dbReference type="SUPFAM" id="SSF52540">
    <property type="entry name" value="P-loop containing nucleoside triphosphate hydrolases"/>
    <property type="match status" value="2"/>
</dbReference>
<evidence type="ECO:0000313" key="12">
    <source>
        <dbReference type="EMBL" id="CAK0818212.1"/>
    </source>
</evidence>
<gene>
    <name evidence="12" type="ORF">PCOR1329_LOCUS20560</name>
</gene>
<evidence type="ECO:0000256" key="3">
    <source>
        <dbReference type="ARBA" id="ARBA00022692"/>
    </source>
</evidence>
<evidence type="ECO:0000256" key="9">
    <source>
        <dbReference type="SAM" id="Phobius"/>
    </source>
</evidence>
<dbReference type="PROSITE" id="PS50893">
    <property type="entry name" value="ABC_TRANSPORTER_2"/>
    <property type="match status" value="2"/>
</dbReference>
<evidence type="ECO:0000256" key="1">
    <source>
        <dbReference type="ARBA" id="ARBA00004141"/>
    </source>
</evidence>
<feature type="transmembrane region" description="Helical" evidence="9">
    <location>
        <begin position="2281"/>
        <end position="2306"/>
    </location>
</feature>
<dbReference type="InterPro" id="IPR027417">
    <property type="entry name" value="P-loop_NTPase"/>
</dbReference>
<dbReference type="PANTHER" id="PTHR43394:SF27">
    <property type="entry name" value="ATP-DEPENDENT TRANSLOCASE ABCB1-LIKE"/>
    <property type="match status" value="1"/>
</dbReference>
<keyword evidence="13" id="KW-1185">Reference proteome</keyword>
<dbReference type="InterPro" id="IPR003593">
    <property type="entry name" value="AAA+_ATPase"/>
</dbReference>
<evidence type="ECO:0000256" key="2">
    <source>
        <dbReference type="ARBA" id="ARBA00007577"/>
    </source>
</evidence>
<dbReference type="Proteomes" id="UP001189429">
    <property type="component" value="Unassembled WGS sequence"/>
</dbReference>
<dbReference type="InterPro" id="IPR036640">
    <property type="entry name" value="ABC1_TM_sf"/>
</dbReference>
<evidence type="ECO:0000256" key="7">
    <source>
        <dbReference type="ARBA" id="ARBA00023136"/>
    </source>
</evidence>
<dbReference type="SUPFAM" id="SSF90123">
    <property type="entry name" value="ABC transporter transmembrane region"/>
    <property type="match status" value="2"/>
</dbReference>
<dbReference type="Pfam" id="PF00005">
    <property type="entry name" value="ABC_tran"/>
    <property type="match status" value="2"/>
</dbReference>
<feature type="region of interest" description="Disordered" evidence="8">
    <location>
        <begin position="693"/>
        <end position="748"/>
    </location>
</feature>
<feature type="compositionally biased region" description="Basic residues" evidence="8">
    <location>
        <begin position="695"/>
        <end position="704"/>
    </location>
</feature>
<feature type="compositionally biased region" description="Low complexity" evidence="8">
    <location>
        <begin position="1111"/>
        <end position="1158"/>
    </location>
</feature>
<comment type="subcellular location">
    <subcellularLocation>
        <location evidence="1">Membrane</location>
        <topology evidence="1">Multi-pass membrane protein</topology>
    </subcellularLocation>
</comment>
<feature type="compositionally biased region" description="Basic and acidic residues" evidence="8">
    <location>
        <begin position="857"/>
        <end position="871"/>
    </location>
</feature>
<feature type="domain" description="ABC transporter" evidence="10">
    <location>
        <begin position="1733"/>
        <end position="1972"/>
    </location>
</feature>
<feature type="compositionally biased region" description="Basic and acidic residues" evidence="8">
    <location>
        <begin position="309"/>
        <end position="326"/>
    </location>
</feature>
<keyword evidence="6 9" id="KW-1133">Transmembrane helix</keyword>
<keyword evidence="5" id="KW-0067">ATP-binding</keyword>
<keyword evidence="3 9" id="KW-0812">Transmembrane</keyword>
<dbReference type="InterPro" id="IPR017871">
    <property type="entry name" value="ABC_transporter-like_CS"/>
</dbReference>
<dbReference type="Gene3D" id="3.40.50.300">
    <property type="entry name" value="P-loop containing nucleotide triphosphate hydrolases"/>
    <property type="match status" value="2"/>
</dbReference>
<comment type="caution">
    <text evidence="12">The sequence shown here is derived from an EMBL/GenBank/DDBJ whole genome shotgun (WGS) entry which is preliminary data.</text>
</comment>
<evidence type="ECO:0000259" key="11">
    <source>
        <dbReference type="PROSITE" id="PS50929"/>
    </source>
</evidence>
<feature type="compositionally biased region" description="Acidic residues" evidence="8">
    <location>
        <begin position="878"/>
        <end position="898"/>
    </location>
</feature>
<feature type="region of interest" description="Disordered" evidence="8">
    <location>
        <begin position="1978"/>
        <end position="2027"/>
    </location>
</feature>
<dbReference type="PANTHER" id="PTHR43394">
    <property type="entry name" value="ATP-DEPENDENT PERMEASE MDL1, MITOCHONDRIAL"/>
    <property type="match status" value="1"/>
</dbReference>
<dbReference type="Pfam" id="PF00664">
    <property type="entry name" value="ABC_membrane"/>
    <property type="match status" value="2"/>
</dbReference>
<dbReference type="InterPro" id="IPR011527">
    <property type="entry name" value="ABC1_TM_dom"/>
</dbReference>
<protein>
    <submittedName>
        <fullName evidence="12">Uncharacterized protein</fullName>
    </submittedName>
</protein>
<feature type="compositionally biased region" description="Basic and acidic residues" evidence="8">
    <location>
        <begin position="347"/>
        <end position="357"/>
    </location>
</feature>
<proteinExistence type="inferred from homology"/>
<dbReference type="CDD" id="cd18578">
    <property type="entry name" value="ABC_6TM_Pgp_ABCB1_D2_like"/>
    <property type="match status" value="1"/>
</dbReference>
<feature type="domain" description="ABC transmembrane type-1" evidence="11">
    <location>
        <begin position="1447"/>
        <end position="1698"/>
    </location>
</feature>
<comment type="similarity">
    <text evidence="2">Belongs to the ABC transporter superfamily. ABCB family. Multidrug resistance exporter (TC 3.A.1.201) subfamily.</text>
</comment>
<evidence type="ECO:0000256" key="5">
    <source>
        <dbReference type="ARBA" id="ARBA00022840"/>
    </source>
</evidence>
<feature type="transmembrane region" description="Helical" evidence="9">
    <location>
        <begin position="2318"/>
        <end position="2337"/>
    </location>
</feature>
<evidence type="ECO:0000256" key="8">
    <source>
        <dbReference type="SAM" id="MobiDB-lite"/>
    </source>
</evidence>
<feature type="region of interest" description="Disordered" evidence="8">
    <location>
        <begin position="2550"/>
        <end position="2577"/>
    </location>
</feature>
<accession>A0ABN9RGL5</accession>
<sequence>MNLLASLRGTKAFGQVSRAEAAHLKSLIQSPGHADRDQIQALAETIRAAGFHAKDQSDLLDAVAELAAAAPAVPEMPSKGGQDFESAVFFVPKAVWDQLARTANTDEVFALYGMLGLRQKFSEGTMHALGLVILCVTEGLDETLRMAPATRTSSIKPIKAAYKRFAADLPSPPVWVEKLPSSPEALKAQHPELFKAAYPDGLGEMKFPLPARVFRELATVTKMRLRGSSKKNPSVMSATPMTEMGQVVSMLGEALKSVIQQGQPKSDICLRMLAQTPRSRPHVSPAPPLAITDKASEDAAEEVDQNEAGQERPAEPKKQLTMDEATKAPLAKSGAKRKAGRPPAAKGKGEAEAKPMKAVKDTAKGYKATATVSYSHEKGRQQFLGRCSETKSAAFCYKWKSKNAVESQVKAWCREQCKKFKVPISPKFQAWYAPGPGGRTRPPGLAPAMATPALSFEELLEELDAAQRSGSSSSQQPASTLDEIMEALRQPAPDRDAAGGSSARMDDQSDESDGDVRQLLAARQAAPEEPIPWAVRPSTVGRSYNLTPEELENLRTEERLARAGNVPWQGRGPDPGWGISAWRGQPLRLGLNGGQVRHAKRGGKNKEVYRELARQGLLRPTPGGTRSAGHLHLSKGKGDGEAAFGKGKGDGKTSEGNKGDQSSGSKGKGKHKDMAEDEAKDYFAALVESCEVHERHWRQKKKRRTADSAGSSMQEVRADVQRTMQTGVHGPDSPPRVRRGGSSGSGAIMPVPQHQCTVQEVFSDFADNAARCGRNARNAARLSEAAAGSFNEQAEVFESAANDIMLFLTQQRRAASSRRGCAKRGPADSPDAPCKHAAHEAADSLDAVEPAKHKHATHEAGAELDAPREQAEAAAEVEWPEGESEGEAEAAVEADAEAEVVPKAPAPPAPREATPARPPTEESLQGAPPKQLESQGWDGKALAAPTQQPSCKFCRTFLDPFAKGVRLLRKSPQVFCCGTCNGKTTTLAKVFGHWPIDEFKGLSAEEQSTFFQTRGTGQDSIKTAVHEQVMKKWAHQKSNKVAGDCMPEWYWRNQGMPEETIQRMKALAPGEDHPIFGDTFQVMIHGTSESATEELARQQVLSAATRKGKGAAAADSAAAGSGSATGETAAAEEPAAAPAPAPKETSSSSASDSESSSSEGEKKKHTKNKKNTEEKRAKRQTQGDAAKALAKVSPLASSLDTALSHSVISEVPKFVAKTAKEALVILKKYAQEAEGAIKTHDPQPLSFKLDELISKTKDAQDSHDKLFNVLKSVEQSPYHLVRYADEFVPGNVHRQDNRRKLFGMSVTIREFGPHITKHVEAWLPVICARSTVAKQIKGGASNVVRTFVRRMFIEDEISTKGVLVQLDAAASETAAMYFKLGNLVLDGDAARGVSSTASGLDAMFAEHAEAFNGAYPEGESFNASAFAEYELENPLASDAFIEEVSSIAIKFILIGVGVAVVGSVQGFAFSWFADRQVAKMRPLYFDALLHRDVGWFDTHDAASLPTVMGSNLDEYAEGLGTKFGVSVQSTSCLVGGLIFGFVLSWQIAAMMCICVPLLGLGAAIMGKSIMDMMLETQGAYSEAAKVVEEVMFAIRTVVAFGGEFREVGRYSAAVEEARRGGVRNRLKIGMGGGYICVHGGTVSDFWSLALAFWFGMMLVYNEWDTEISVGKMMSAFFCVLTAGFVMGQIPPGFAGYVKAKSVMAMFFHSLENDSEIQRRLKDERPDVGPISSLEFSNVTFSYPAQPEVTVLKGLSLSIQQGQKVAVVGESGSGKSTVMALLERFYDPTSGQVLVNGQDLKNFSVKSYRQQIGYVGQEPVVFATSVRENIMQGCNAATDADFKRACSMAQLDFVDSLPKKFDTYMGTGGSQFSGGQKQRVAIARALLKKPSLLFLDEATSALDNNSEKMIQETIDNLGSQSSLGMTMVTIAHRLSTVQNSDVIFVLKRGVVEEYGPPGELMTREGGEYRALAAAQQHAAEGERLSQDGQADGIAGGSGFQRQITPVSASEAKVEKRITSKSDDDEAAREKEIAKQYKVPMGRLLGFARPERCYLVVGTVSALVAGACFPVLGSVVLVDAMVGFLSGDRETMKQEVETACVWFVVAGLIRAVVQTFQFYSFGVIGEAMTMRVRVTLLKKIFEMEVGFHDDPENAPGKLLKALQLYALRIATLAVGIGDKADALCAIVVGLSLAFIASWEMALAMVVSIPIFGAAQGIQIAVTMGSSRNESEHLKNSAQLVNDAITSARTVHAAGNERDLVSLYSQMVAPVSTGLMRKHLGGGVAFGISNGVMFWVCAGGFWFMGYLISEDIIDFGDGMRAFMGILYAGMGAGMASALTGDVSKAKVAAHDLFQLLDRESLINGLDTVGVEDVRNVGRIEFRSVDFSYPLRLELKVLHSLSFSIEAGTSVGVVGPSGGGKSTVLAMLQRFYDPQAGKVLVGADLAPLDTLNIRWWRRQVGFVGQEPILFDTSVLENVKYGLDDGEKVSEQRLEECKQMCNLTFLDSHTAKGWDTQVGPRGQRLSGGQKQRVAICRAMVKDPPVLLLDEATSALDSQSEKVVSAALEKAQRGRTPRKKEAA</sequence>
<feature type="transmembrane region" description="Helical" evidence="9">
    <location>
        <begin position="2099"/>
        <end position="2122"/>
    </location>
</feature>
<evidence type="ECO:0000313" key="13">
    <source>
        <dbReference type="Proteomes" id="UP001189429"/>
    </source>
</evidence>
<dbReference type="CDD" id="cd18577">
    <property type="entry name" value="ABC_6TM_Pgp_ABCB1_D1_like"/>
    <property type="match status" value="1"/>
</dbReference>
<reference evidence="12" key="1">
    <citation type="submission" date="2023-10" db="EMBL/GenBank/DDBJ databases">
        <authorList>
            <person name="Chen Y."/>
            <person name="Shah S."/>
            <person name="Dougan E. K."/>
            <person name="Thang M."/>
            <person name="Chan C."/>
        </authorList>
    </citation>
    <scope>NUCLEOTIDE SEQUENCE [LARGE SCALE GENOMIC DNA]</scope>
</reference>
<feature type="transmembrane region" description="Helical" evidence="9">
    <location>
        <begin position="2051"/>
        <end position="2079"/>
    </location>
</feature>
<evidence type="ECO:0000256" key="6">
    <source>
        <dbReference type="ARBA" id="ARBA00022989"/>
    </source>
</evidence>
<feature type="transmembrane region" description="Helical" evidence="9">
    <location>
        <begin position="1523"/>
        <end position="1541"/>
    </location>
</feature>
<dbReference type="PROSITE" id="PS50929">
    <property type="entry name" value="ABC_TM1F"/>
    <property type="match status" value="2"/>
</dbReference>
<evidence type="ECO:0000259" key="10">
    <source>
        <dbReference type="PROSITE" id="PS50893"/>
    </source>
</evidence>
<keyword evidence="7 9" id="KW-0472">Membrane</keyword>
<evidence type="ECO:0000256" key="4">
    <source>
        <dbReference type="ARBA" id="ARBA00022741"/>
    </source>
</evidence>
<feature type="domain" description="ABC transmembrane type-1" evidence="11">
    <location>
        <begin position="2055"/>
        <end position="2341"/>
    </location>
</feature>
<feature type="region of interest" description="Disordered" evidence="8">
    <location>
        <begin position="1111"/>
        <end position="1189"/>
    </location>
</feature>
<organism evidence="12 13">
    <name type="scientific">Prorocentrum cordatum</name>
    <dbReference type="NCBI Taxonomy" id="2364126"/>
    <lineage>
        <taxon>Eukaryota</taxon>
        <taxon>Sar</taxon>
        <taxon>Alveolata</taxon>
        <taxon>Dinophyceae</taxon>
        <taxon>Prorocentrales</taxon>
        <taxon>Prorocentraceae</taxon>
        <taxon>Prorocentrum</taxon>
    </lineage>
</organism>
<feature type="compositionally biased region" description="Basic and acidic residues" evidence="8">
    <location>
        <begin position="647"/>
        <end position="658"/>
    </location>
</feature>
<feature type="transmembrane region" description="Helical" evidence="9">
    <location>
        <begin position="1451"/>
        <end position="1473"/>
    </location>
</feature>
<name>A0ABN9RGL5_9DINO</name>
<feature type="transmembrane region" description="Helical" evidence="9">
    <location>
        <begin position="1674"/>
        <end position="1697"/>
    </location>
</feature>
<feature type="region of interest" description="Disordered" evidence="8">
    <location>
        <begin position="615"/>
        <end position="674"/>
    </location>
</feature>
<dbReference type="Gene3D" id="1.20.1560.10">
    <property type="entry name" value="ABC transporter type 1, transmembrane domain"/>
    <property type="match status" value="1"/>
</dbReference>
<feature type="region of interest" description="Disordered" evidence="8">
    <location>
        <begin position="296"/>
        <end position="357"/>
    </location>
</feature>
<dbReference type="PROSITE" id="PS00211">
    <property type="entry name" value="ABC_TRANSPORTER_1"/>
    <property type="match status" value="2"/>
</dbReference>
<keyword evidence="4" id="KW-0547">Nucleotide-binding</keyword>
<feature type="region of interest" description="Disordered" evidence="8">
    <location>
        <begin position="817"/>
        <end position="942"/>
    </location>
</feature>
<feature type="transmembrane region" description="Helical" evidence="9">
    <location>
        <begin position="1547"/>
        <end position="1565"/>
    </location>
</feature>
<feature type="compositionally biased region" description="Basic and acidic residues" evidence="8">
    <location>
        <begin position="2010"/>
        <end position="2027"/>
    </location>
</feature>
<feature type="region of interest" description="Disordered" evidence="8">
    <location>
        <begin position="492"/>
        <end position="516"/>
    </location>
</feature>
<feature type="transmembrane region" description="Helical" evidence="9">
    <location>
        <begin position="1633"/>
        <end position="1654"/>
    </location>
</feature>
<feature type="compositionally biased region" description="Basic residues" evidence="8">
    <location>
        <begin position="2567"/>
        <end position="2577"/>
    </location>
</feature>
<feature type="compositionally biased region" description="Basic and acidic residues" evidence="8">
    <location>
        <begin position="833"/>
        <end position="842"/>
    </location>
</feature>
<dbReference type="InterPro" id="IPR003439">
    <property type="entry name" value="ABC_transporter-like_ATP-bd"/>
</dbReference>